<dbReference type="RefSeq" id="XP_011400950.1">
    <property type="nucleotide sequence ID" value="XM_011402648.1"/>
</dbReference>
<feature type="binding site" evidence="3">
    <location>
        <position position="221"/>
    </location>
    <ligand>
        <name>a divalent metal cation</name>
        <dbReference type="ChEBI" id="CHEBI:60240"/>
    </ligand>
</feature>
<dbReference type="Proteomes" id="UP000028924">
    <property type="component" value="Unassembled WGS sequence"/>
</dbReference>
<name>A0A087SQD9_AUXPR</name>
<proteinExistence type="inferred from homology"/>
<dbReference type="STRING" id="3075.A0A087SQD9"/>
<keyword evidence="6" id="KW-1185">Reference proteome</keyword>
<accession>A0A087SQD9</accession>
<dbReference type="eggNOG" id="KOG4499">
    <property type="taxonomic scope" value="Eukaryota"/>
</dbReference>
<sequence length="392" mass="42713">MANRVMGWQSRIEEFRHIYHDCISIGCSMATSQDEVTVDLALEARCDLGESPVWDGKTNTLYFVDEVTVDLALEARCDLGESPVWDGKTNNLYFVDINSRTIHGFQPETGEHFTIKADEPTGTIVPTNDPTKILVATQRDILVVDVPGRKVTKQAIATTPKEHGTEGFRFNDGKVSPSGTLLIGRMSNKWRKGARGRQYRLDPGSSTLVEVMSPEEVHLPNGIAWDGAKGVVYFIDSSTEEVRAYAADEQGIMRRGEDGALSWRTVTHRPSGLATVPDGMTIDTDGNLWVAHGESGEVTCYHPESGAVLHKVPLPVQRPTACTFGGRDLGDLYVTTRVETGEGAHKHHGGLYRIRIPGVQGGGARGSYGQAVAVSTASLRPRQTSLLPRMTG</sequence>
<dbReference type="AlphaFoldDB" id="A0A087SQD9"/>
<reference evidence="5 6" key="1">
    <citation type="journal article" date="2014" name="BMC Genomics">
        <title>Oil accumulation mechanisms of the oleaginous microalga Chlorella protothecoides revealed through its genome, transcriptomes, and proteomes.</title>
        <authorList>
            <person name="Gao C."/>
            <person name="Wang Y."/>
            <person name="Shen Y."/>
            <person name="Yan D."/>
            <person name="He X."/>
            <person name="Dai J."/>
            <person name="Wu Q."/>
        </authorList>
    </citation>
    <scope>NUCLEOTIDE SEQUENCE [LARGE SCALE GENOMIC DNA]</scope>
    <source>
        <strain evidence="5 6">0710</strain>
    </source>
</reference>
<evidence type="ECO:0000313" key="5">
    <source>
        <dbReference type="EMBL" id="KFM27943.1"/>
    </source>
</evidence>
<dbReference type="Pfam" id="PF08450">
    <property type="entry name" value="SGL"/>
    <property type="match status" value="1"/>
</dbReference>
<dbReference type="KEGG" id="apro:F751_5279"/>
<dbReference type="GO" id="GO:0004341">
    <property type="term" value="F:gluconolactonase activity"/>
    <property type="evidence" value="ECO:0007669"/>
    <property type="project" value="TreeGrafter"/>
</dbReference>
<dbReference type="SUPFAM" id="SSF63829">
    <property type="entry name" value="Calcium-dependent phosphotriesterase"/>
    <property type="match status" value="1"/>
</dbReference>
<protein>
    <submittedName>
        <fullName evidence="5">Regucalcin</fullName>
    </submittedName>
</protein>
<dbReference type="OrthoDB" id="423498at2759"/>
<dbReference type="GeneID" id="23616670"/>
<feature type="active site" description="Proton donor/acceptor" evidence="2">
    <location>
        <position position="278"/>
    </location>
</feature>
<dbReference type="PANTHER" id="PTHR10907:SF47">
    <property type="entry name" value="REGUCALCIN"/>
    <property type="match status" value="1"/>
</dbReference>
<dbReference type="PANTHER" id="PTHR10907">
    <property type="entry name" value="REGUCALCIN"/>
    <property type="match status" value="1"/>
</dbReference>
<dbReference type="InterPro" id="IPR011042">
    <property type="entry name" value="6-blade_b-propeller_TolB-like"/>
</dbReference>
<dbReference type="Gene3D" id="2.120.10.30">
    <property type="entry name" value="TolB, C-terminal domain"/>
    <property type="match status" value="2"/>
</dbReference>
<dbReference type="GO" id="GO:0005509">
    <property type="term" value="F:calcium ion binding"/>
    <property type="evidence" value="ECO:0007669"/>
    <property type="project" value="TreeGrafter"/>
</dbReference>
<evidence type="ECO:0000256" key="3">
    <source>
        <dbReference type="PIRSR" id="PIRSR605511-2"/>
    </source>
</evidence>
<organism evidence="5 6">
    <name type="scientific">Auxenochlorella protothecoides</name>
    <name type="common">Green microalga</name>
    <name type="synonym">Chlorella protothecoides</name>
    <dbReference type="NCBI Taxonomy" id="3075"/>
    <lineage>
        <taxon>Eukaryota</taxon>
        <taxon>Viridiplantae</taxon>
        <taxon>Chlorophyta</taxon>
        <taxon>core chlorophytes</taxon>
        <taxon>Trebouxiophyceae</taxon>
        <taxon>Chlorellales</taxon>
        <taxon>Chlorellaceae</taxon>
        <taxon>Auxenochlorella</taxon>
    </lineage>
</organism>
<dbReference type="PRINTS" id="PR01790">
    <property type="entry name" value="SMP30FAMILY"/>
</dbReference>
<feature type="binding site" evidence="3">
    <location>
        <position position="278"/>
    </location>
    <ligand>
        <name>a divalent metal cation</name>
        <dbReference type="ChEBI" id="CHEBI:60240"/>
    </ligand>
</feature>
<feature type="binding site" evidence="3">
    <location>
        <position position="171"/>
    </location>
    <ligand>
        <name>substrate</name>
    </ligand>
</feature>
<comment type="cofactor">
    <cofactor evidence="3">
        <name>Zn(2+)</name>
        <dbReference type="ChEBI" id="CHEBI:29105"/>
    </cofactor>
    <text evidence="3">Binds 1 divalent metal cation per subunit.</text>
</comment>
<keyword evidence="3" id="KW-0479">Metal-binding</keyword>
<evidence type="ECO:0000259" key="4">
    <source>
        <dbReference type="Pfam" id="PF08450"/>
    </source>
</evidence>
<feature type="domain" description="SMP-30/Gluconolactonase/LRE-like region" evidence="4">
    <location>
        <begin position="79"/>
        <end position="336"/>
    </location>
</feature>
<feature type="binding site" evidence="3">
    <location>
        <position position="169"/>
    </location>
    <ligand>
        <name>substrate</name>
    </ligand>
</feature>
<feature type="binding site" evidence="3">
    <location>
        <position position="81"/>
    </location>
    <ligand>
        <name>a divalent metal cation</name>
        <dbReference type="ChEBI" id="CHEBI:60240"/>
    </ligand>
</feature>
<dbReference type="InterPro" id="IPR005511">
    <property type="entry name" value="SMP-30"/>
</dbReference>
<dbReference type="EMBL" id="KL662159">
    <property type="protein sequence ID" value="KFM27943.1"/>
    <property type="molecule type" value="Genomic_DNA"/>
</dbReference>
<evidence type="ECO:0000256" key="2">
    <source>
        <dbReference type="PIRSR" id="PIRSR605511-1"/>
    </source>
</evidence>
<comment type="similarity">
    <text evidence="1">Belongs to the SMP-30/CGR1 family.</text>
</comment>
<dbReference type="InterPro" id="IPR013658">
    <property type="entry name" value="SGL"/>
</dbReference>
<dbReference type="GO" id="GO:0019853">
    <property type="term" value="P:L-ascorbic acid biosynthetic process"/>
    <property type="evidence" value="ECO:0007669"/>
    <property type="project" value="TreeGrafter"/>
</dbReference>
<gene>
    <name evidence="5" type="ORF">F751_5279</name>
</gene>
<keyword evidence="3" id="KW-0862">Zinc</keyword>
<evidence type="ECO:0000313" key="6">
    <source>
        <dbReference type="Proteomes" id="UP000028924"/>
    </source>
</evidence>
<evidence type="ECO:0000256" key="1">
    <source>
        <dbReference type="ARBA" id="ARBA00008853"/>
    </source>
</evidence>